<evidence type="ECO:0000256" key="5">
    <source>
        <dbReference type="ARBA" id="ARBA00023136"/>
    </source>
</evidence>
<sequence>MAEISDISHATALDITDDNKHHILSCPCLASKKLGDETISLTQKLAAELLGTYLSMFAGFAAMVMNKNIGLLGMAVLWGLDMMVMIYTVGPVSGAHFNPAVTVAFASCKRIAWRHVPAYILAQVMGATLATVTVRLMFKEEQLQFLRTIPSSSDSQSLGLEFLITFYLMFAVAGTTMDNRAVSDHCLFKCKGPRTEFDLFYPSLCLLMQVGEHTGHVIGAVITINYILAGPISGASMNPARSLGPAILSNCYKKQWIYILGPTAGAIAGIWFYNAMKSVKPYNEVTKFLPFLRRLAQNKV</sequence>
<protein>
    <submittedName>
        <fullName evidence="8">Uncharacterized protein</fullName>
    </submittedName>
</protein>
<evidence type="ECO:0000256" key="3">
    <source>
        <dbReference type="ARBA" id="ARBA00022692"/>
    </source>
</evidence>
<evidence type="ECO:0000256" key="7">
    <source>
        <dbReference type="SAM" id="Phobius"/>
    </source>
</evidence>
<keyword evidence="4 7" id="KW-1133">Transmembrane helix</keyword>
<comment type="similarity">
    <text evidence="6">Belongs to the MIP/aquaporin (TC 1.A.8) family.</text>
</comment>
<dbReference type="InterPro" id="IPR022357">
    <property type="entry name" value="MIP_CS"/>
</dbReference>
<feature type="transmembrane region" description="Helical" evidence="7">
    <location>
        <begin position="119"/>
        <end position="138"/>
    </location>
</feature>
<dbReference type="AlphaFoldDB" id="A0AAV9KCI5"/>
<dbReference type="Proteomes" id="UP001311915">
    <property type="component" value="Unassembled WGS sequence"/>
</dbReference>
<comment type="subcellular location">
    <subcellularLocation>
        <location evidence="1">Membrane</location>
        <topology evidence="1">Multi-pass membrane protein</topology>
    </subcellularLocation>
</comment>
<evidence type="ECO:0000256" key="2">
    <source>
        <dbReference type="ARBA" id="ARBA00022448"/>
    </source>
</evidence>
<accession>A0AAV9KCI5</accession>
<name>A0AAV9KCI5_9SOLN</name>
<feature type="transmembrane region" description="Helical" evidence="7">
    <location>
        <begin position="256"/>
        <end position="273"/>
    </location>
</feature>
<keyword evidence="9" id="KW-1185">Reference proteome</keyword>
<dbReference type="PROSITE" id="PS00221">
    <property type="entry name" value="MIP"/>
    <property type="match status" value="1"/>
</dbReference>
<dbReference type="InterPro" id="IPR034294">
    <property type="entry name" value="Aquaporin_transptr"/>
</dbReference>
<dbReference type="EMBL" id="JAWPEI010000011">
    <property type="protein sequence ID" value="KAK4710946.1"/>
    <property type="molecule type" value="Genomic_DNA"/>
</dbReference>
<evidence type="ECO:0000256" key="1">
    <source>
        <dbReference type="ARBA" id="ARBA00004141"/>
    </source>
</evidence>
<dbReference type="PANTHER" id="PTHR45724">
    <property type="entry name" value="AQUAPORIN NIP2-1"/>
    <property type="match status" value="1"/>
</dbReference>
<proteinExistence type="inferred from homology"/>
<feature type="transmembrane region" description="Helical" evidence="7">
    <location>
        <begin position="158"/>
        <end position="177"/>
    </location>
</feature>
<comment type="caution">
    <text evidence="8">The sequence shown here is derived from an EMBL/GenBank/DDBJ whole genome shotgun (WGS) entry which is preliminary data.</text>
</comment>
<dbReference type="SUPFAM" id="SSF81338">
    <property type="entry name" value="Aquaporin-like"/>
    <property type="match status" value="1"/>
</dbReference>
<gene>
    <name evidence="8" type="ORF">R3W88_005459</name>
</gene>
<evidence type="ECO:0000313" key="9">
    <source>
        <dbReference type="Proteomes" id="UP001311915"/>
    </source>
</evidence>
<feature type="transmembrane region" description="Helical" evidence="7">
    <location>
        <begin position="216"/>
        <end position="235"/>
    </location>
</feature>
<dbReference type="GO" id="GO:0015267">
    <property type="term" value="F:channel activity"/>
    <property type="evidence" value="ECO:0007669"/>
    <property type="project" value="InterPro"/>
</dbReference>
<feature type="transmembrane region" description="Helical" evidence="7">
    <location>
        <begin position="71"/>
        <end position="90"/>
    </location>
</feature>
<dbReference type="PANTHER" id="PTHR45724:SF13">
    <property type="entry name" value="AQUAPORIN NIP1-1-RELATED"/>
    <property type="match status" value="1"/>
</dbReference>
<keyword evidence="3 6" id="KW-0812">Transmembrane</keyword>
<dbReference type="InterPro" id="IPR000425">
    <property type="entry name" value="MIP"/>
</dbReference>
<evidence type="ECO:0000256" key="6">
    <source>
        <dbReference type="RuleBase" id="RU000477"/>
    </source>
</evidence>
<evidence type="ECO:0000313" key="8">
    <source>
        <dbReference type="EMBL" id="KAK4710946.1"/>
    </source>
</evidence>
<dbReference type="Gene3D" id="1.20.1080.10">
    <property type="entry name" value="Glycerol uptake facilitator protein"/>
    <property type="match status" value="1"/>
</dbReference>
<keyword evidence="5 7" id="KW-0472">Membrane</keyword>
<reference evidence="8 9" key="1">
    <citation type="submission" date="2023-10" db="EMBL/GenBank/DDBJ databases">
        <title>Genome-Wide Identification Analysis in wild type Solanum Pinnatisectum Reveals Some Genes Defensing Phytophthora Infestans.</title>
        <authorList>
            <person name="Sun C."/>
        </authorList>
    </citation>
    <scope>NUCLEOTIDE SEQUENCE [LARGE SCALE GENOMIC DNA]</scope>
    <source>
        <strain evidence="8">LQN</strain>
        <tissue evidence="8">Leaf</tissue>
    </source>
</reference>
<dbReference type="GO" id="GO:0016020">
    <property type="term" value="C:membrane"/>
    <property type="evidence" value="ECO:0007669"/>
    <property type="project" value="UniProtKB-SubCell"/>
</dbReference>
<dbReference type="Pfam" id="PF00230">
    <property type="entry name" value="MIP"/>
    <property type="match status" value="2"/>
</dbReference>
<dbReference type="InterPro" id="IPR023271">
    <property type="entry name" value="Aquaporin-like"/>
</dbReference>
<organism evidence="8 9">
    <name type="scientific">Solanum pinnatisectum</name>
    <name type="common">tansyleaf nightshade</name>
    <dbReference type="NCBI Taxonomy" id="50273"/>
    <lineage>
        <taxon>Eukaryota</taxon>
        <taxon>Viridiplantae</taxon>
        <taxon>Streptophyta</taxon>
        <taxon>Embryophyta</taxon>
        <taxon>Tracheophyta</taxon>
        <taxon>Spermatophyta</taxon>
        <taxon>Magnoliopsida</taxon>
        <taxon>eudicotyledons</taxon>
        <taxon>Gunneridae</taxon>
        <taxon>Pentapetalae</taxon>
        <taxon>asterids</taxon>
        <taxon>lamiids</taxon>
        <taxon>Solanales</taxon>
        <taxon>Solanaceae</taxon>
        <taxon>Solanoideae</taxon>
        <taxon>Solaneae</taxon>
        <taxon>Solanum</taxon>
    </lineage>
</organism>
<evidence type="ECO:0000256" key="4">
    <source>
        <dbReference type="ARBA" id="ARBA00022989"/>
    </source>
</evidence>
<keyword evidence="2 6" id="KW-0813">Transport</keyword>
<dbReference type="PRINTS" id="PR00783">
    <property type="entry name" value="MINTRINSICP"/>
</dbReference>